<evidence type="ECO:0000256" key="2">
    <source>
        <dbReference type="SAM" id="MobiDB-lite"/>
    </source>
</evidence>
<feature type="region of interest" description="Disordered" evidence="2">
    <location>
        <begin position="1"/>
        <end position="23"/>
    </location>
</feature>
<accession>A0AAD2CIP8</accession>
<keyword evidence="1" id="KW-0175">Coiled coil</keyword>
<keyword evidence="4" id="KW-1185">Reference proteome</keyword>
<reference evidence="3" key="1">
    <citation type="submission" date="2023-08" db="EMBL/GenBank/DDBJ databases">
        <authorList>
            <person name="Audoor S."/>
            <person name="Bilcke G."/>
        </authorList>
    </citation>
    <scope>NUCLEOTIDE SEQUENCE</scope>
</reference>
<name>A0AAD2CIP8_9STRA</name>
<sequence>MSLMEDDDLDFLEGGSDDGSGFDASALLADPILDDDDSGEFGLSNAAGSSGGIEGGRPLSMPNNPTMPNSSNLSSFDNNNSSNMGSQIKMQGTMQQQQNLFQKQPQQHQQNSFSGFNQDNNMNNSMNNSMNTSMNSTNNNMNNMNNSMNNMNSSMSSMNSNMQMPQHQLMHNRHNGGADSFMPLNDTNGMQVQESQEVVTMKMQKLQQQIQQVQSQIQHVQFQSNRLEMQSSHVDAQNSAPQNGMSAMNMPQNHLNNMGNMSAMNNMSNMNNMNAMNNMNNMNQSQNQQSPFGLQGMMNPSSGMNRRAPDRSFSAPVVPRSVGFRGNFMEPQQERRHEKQPQAGTSLAAMAASLQGGGQASSGQGSTGGEPPGNVNEAMEKLCESMRRSAMSRSMVRQLSGRSAPNSRGMSRSKSGGLPRGTLGRNASGRSIQRAHSGTDSLRGAPIRRPTQDTKYRIQRDALSNSGGPPGRGVFRHKSSQGALGGTTRLQIDDSTVGMF</sequence>
<feature type="region of interest" description="Disordered" evidence="2">
    <location>
        <begin position="388"/>
        <end position="482"/>
    </location>
</feature>
<comment type="caution">
    <text evidence="3">The sequence shown here is derived from an EMBL/GenBank/DDBJ whole genome shotgun (WGS) entry which is preliminary data.</text>
</comment>
<dbReference type="EMBL" id="CAKOGP040000502">
    <property type="protein sequence ID" value="CAJ1935731.1"/>
    <property type="molecule type" value="Genomic_DNA"/>
</dbReference>
<feature type="region of interest" description="Disordered" evidence="2">
    <location>
        <begin position="38"/>
        <end position="65"/>
    </location>
</feature>
<feature type="compositionally biased region" description="Gly residues" evidence="2">
    <location>
        <begin position="355"/>
        <end position="371"/>
    </location>
</feature>
<evidence type="ECO:0000313" key="3">
    <source>
        <dbReference type="EMBL" id="CAJ1935731.1"/>
    </source>
</evidence>
<feature type="compositionally biased region" description="Acidic residues" evidence="2">
    <location>
        <begin position="1"/>
        <end position="11"/>
    </location>
</feature>
<gene>
    <name evidence="3" type="ORF">CYCCA115_LOCUS4882</name>
</gene>
<feature type="region of interest" description="Disordered" evidence="2">
    <location>
        <begin position="300"/>
        <end position="376"/>
    </location>
</feature>
<feature type="compositionally biased region" description="Polar residues" evidence="2">
    <location>
        <begin position="400"/>
        <end position="414"/>
    </location>
</feature>
<feature type="compositionally biased region" description="Polar residues" evidence="2">
    <location>
        <begin position="428"/>
        <end position="440"/>
    </location>
</feature>
<dbReference type="AlphaFoldDB" id="A0AAD2CIP8"/>
<feature type="coiled-coil region" evidence="1">
    <location>
        <begin position="196"/>
        <end position="223"/>
    </location>
</feature>
<protein>
    <submittedName>
        <fullName evidence="3">Uncharacterized protein</fullName>
    </submittedName>
</protein>
<evidence type="ECO:0000256" key="1">
    <source>
        <dbReference type="SAM" id="Coils"/>
    </source>
</evidence>
<feature type="compositionally biased region" description="Basic and acidic residues" evidence="2">
    <location>
        <begin position="450"/>
        <end position="460"/>
    </location>
</feature>
<evidence type="ECO:0000313" key="4">
    <source>
        <dbReference type="Proteomes" id="UP001295423"/>
    </source>
</evidence>
<proteinExistence type="predicted"/>
<feature type="compositionally biased region" description="Low complexity" evidence="2">
    <location>
        <begin position="388"/>
        <end position="397"/>
    </location>
</feature>
<dbReference type="Proteomes" id="UP001295423">
    <property type="component" value="Unassembled WGS sequence"/>
</dbReference>
<organism evidence="3 4">
    <name type="scientific">Cylindrotheca closterium</name>
    <dbReference type="NCBI Taxonomy" id="2856"/>
    <lineage>
        <taxon>Eukaryota</taxon>
        <taxon>Sar</taxon>
        <taxon>Stramenopiles</taxon>
        <taxon>Ochrophyta</taxon>
        <taxon>Bacillariophyta</taxon>
        <taxon>Bacillariophyceae</taxon>
        <taxon>Bacillariophycidae</taxon>
        <taxon>Bacillariales</taxon>
        <taxon>Bacillariaceae</taxon>
        <taxon>Cylindrotheca</taxon>
    </lineage>
</organism>